<gene>
    <name evidence="1" type="ORF">AVDCRST_MAG48-1467</name>
</gene>
<proteinExistence type="predicted"/>
<accession>A0A6J4KDJ1</accession>
<reference evidence="1" key="1">
    <citation type="submission" date="2020-02" db="EMBL/GenBank/DDBJ databases">
        <authorList>
            <person name="Meier V. D."/>
        </authorList>
    </citation>
    <scope>NUCLEOTIDE SEQUENCE</scope>
    <source>
        <strain evidence="1">AVDCRST_MAG48</strain>
    </source>
</reference>
<feature type="non-terminal residue" evidence="1">
    <location>
        <position position="1"/>
    </location>
</feature>
<name>A0A6J4KDJ1_9ACTN</name>
<evidence type="ECO:0000313" key="1">
    <source>
        <dbReference type="EMBL" id="CAA9302765.1"/>
    </source>
</evidence>
<sequence length="38" mass="4078">FIDAAPDALRVIELDDSEGDLLDAVRDSRAYLTAGKDA</sequence>
<dbReference type="EMBL" id="CADCTS010000213">
    <property type="protein sequence ID" value="CAA9302765.1"/>
    <property type="molecule type" value="Genomic_DNA"/>
</dbReference>
<protein>
    <submittedName>
        <fullName evidence="1">Uncharacterized protein</fullName>
    </submittedName>
</protein>
<organism evidence="1">
    <name type="scientific">uncultured Friedmanniella sp</name>
    <dbReference type="NCBI Taxonomy" id="335381"/>
    <lineage>
        <taxon>Bacteria</taxon>
        <taxon>Bacillati</taxon>
        <taxon>Actinomycetota</taxon>
        <taxon>Actinomycetes</taxon>
        <taxon>Propionibacteriales</taxon>
        <taxon>Nocardioidaceae</taxon>
        <taxon>Friedmanniella</taxon>
        <taxon>environmental samples</taxon>
    </lineage>
</organism>
<dbReference type="AlphaFoldDB" id="A0A6J4KDJ1"/>